<feature type="compositionally biased region" description="Polar residues" evidence="1">
    <location>
        <begin position="41"/>
        <end position="66"/>
    </location>
</feature>
<keyword evidence="3" id="KW-1185">Reference proteome</keyword>
<name>A0A165U850_9APHY</name>
<dbReference type="STRING" id="1314783.A0A165U850"/>
<evidence type="ECO:0000313" key="2">
    <source>
        <dbReference type="EMBL" id="KZT74536.1"/>
    </source>
</evidence>
<protein>
    <submittedName>
        <fullName evidence="2">Uncharacterized protein</fullName>
    </submittedName>
</protein>
<dbReference type="AlphaFoldDB" id="A0A165U850"/>
<evidence type="ECO:0000313" key="3">
    <source>
        <dbReference type="Proteomes" id="UP000076727"/>
    </source>
</evidence>
<dbReference type="Proteomes" id="UP000076727">
    <property type="component" value="Unassembled WGS sequence"/>
</dbReference>
<feature type="region of interest" description="Disordered" evidence="1">
    <location>
        <begin position="41"/>
        <end position="103"/>
    </location>
</feature>
<reference evidence="2 3" key="1">
    <citation type="journal article" date="2016" name="Mol. Biol. Evol.">
        <title>Comparative Genomics of Early-Diverging Mushroom-Forming Fungi Provides Insights into the Origins of Lignocellulose Decay Capabilities.</title>
        <authorList>
            <person name="Nagy L.G."/>
            <person name="Riley R."/>
            <person name="Tritt A."/>
            <person name="Adam C."/>
            <person name="Daum C."/>
            <person name="Floudas D."/>
            <person name="Sun H."/>
            <person name="Yadav J.S."/>
            <person name="Pangilinan J."/>
            <person name="Larsson K.H."/>
            <person name="Matsuura K."/>
            <person name="Barry K."/>
            <person name="Labutti K."/>
            <person name="Kuo R."/>
            <person name="Ohm R.A."/>
            <person name="Bhattacharya S.S."/>
            <person name="Shirouzu T."/>
            <person name="Yoshinaga Y."/>
            <person name="Martin F.M."/>
            <person name="Grigoriev I.V."/>
            <person name="Hibbett D.S."/>
        </authorList>
    </citation>
    <scope>NUCLEOTIDE SEQUENCE [LARGE SCALE GENOMIC DNA]</scope>
    <source>
        <strain evidence="2 3">L-15889</strain>
    </source>
</reference>
<evidence type="ECO:0000256" key="1">
    <source>
        <dbReference type="SAM" id="MobiDB-lite"/>
    </source>
</evidence>
<dbReference type="OrthoDB" id="3262664at2759"/>
<sequence length="232" mass="24880">MSVSVDDLVASLSSNHIGQEAIDLANLQAQLAQALRNHASTSAQSIQRRTYAPSSTPLARTPSSSMCWEPSEFARTRSSSAASGTQLRGIDENKQDMDTTDEDEQMVEEMLFASPANTSLSHPPLSSSSPATFSGMLSRRPSIPHVSSTLDTVPTELPSPNTSHFATTDPFFLAQMQASQSPAPSFFAQAGRPSAHSPFLIQSAFTQHTHHPVPPEVDPAHMFTAPPAAFSY</sequence>
<accession>A0A165U850</accession>
<gene>
    <name evidence="2" type="ORF">DAEQUDRAFT_761379</name>
</gene>
<dbReference type="EMBL" id="KV429033">
    <property type="protein sequence ID" value="KZT74536.1"/>
    <property type="molecule type" value="Genomic_DNA"/>
</dbReference>
<organism evidence="2 3">
    <name type="scientific">Daedalea quercina L-15889</name>
    <dbReference type="NCBI Taxonomy" id="1314783"/>
    <lineage>
        <taxon>Eukaryota</taxon>
        <taxon>Fungi</taxon>
        <taxon>Dikarya</taxon>
        <taxon>Basidiomycota</taxon>
        <taxon>Agaricomycotina</taxon>
        <taxon>Agaricomycetes</taxon>
        <taxon>Polyporales</taxon>
        <taxon>Fomitopsis</taxon>
    </lineage>
</organism>
<proteinExistence type="predicted"/>